<evidence type="ECO:0000313" key="2">
    <source>
        <dbReference type="Proteomes" id="UP000266723"/>
    </source>
</evidence>
<organism evidence="1 2">
    <name type="scientific">Brassica cretica</name>
    <name type="common">Mustard</name>
    <dbReference type="NCBI Taxonomy" id="69181"/>
    <lineage>
        <taxon>Eukaryota</taxon>
        <taxon>Viridiplantae</taxon>
        <taxon>Streptophyta</taxon>
        <taxon>Embryophyta</taxon>
        <taxon>Tracheophyta</taxon>
        <taxon>Spermatophyta</taxon>
        <taxon>Magnoliopsida</taxon>
        <taxon>eudicotyledons</taxon>
        <taxon>Gunneridae</taxon>
        <taxon>Pentapetalae</taxon>
        <taxon>rosids</taxon>
        <taxon>malvids</taxon>
        <taxon>Brassicales</taxon>
        <taxon>Brassicaceae</taxon>
        <taxon>Brassiceae</taxon>
        <taxon>Brassica</taxon>
    </lineage>
</organism>
<dbReference type="SUPFAM" id="SSF48403">
    <property type="entry name" value="Ankyrin repeat"/>
    <property type="match status" value="1"/>
</dbReference>
<dbReference type="InterPro" id="IPR036770">
    <property type="entry name" value="Ankyrin_rpt-contain_sf"/>
</dbReference>
<protein>
    <submittedName>
        <fullName evidence="1">Uncharacterized protein</fullName>
    </submittedName>
</protein>
<evidence type="ECO:0000313" key="1">
    <source>
        <dbReference type="EMBL" id="KAF3578981.1"/>
    </source>
</evidence>
<reference evidence="1 2" key="1">
    <citation type="journal article" date="2020" name="BMC Genomics">
        <title>Intraspecific diversification of the crop wild relative Brassica cretica Lam. using demographic model selection.</title>
        <authorList>
            <person name="Kioukis A."/>
            <person name="Michalopoulou V.A."/>
            <person name="Briers L."/>
            <person name="Pirintsos S."/>
            <person name="Studholme D.J."/>
            <person name="Pavlidis P."/>
            <person name="Sarris P.F."/>
        </authorList>
    </citation>
    <scope>NUCLEOTIDE SEQUENCE [LARGE SCALE GENOMIC DNA]</scope>
    <source>
        <strain evidence="2">cv. PFS-1207/04</strain>
    </source>
</reference>
<name>A0ABQ7DPL4_BRACR</name>
<dbReference type="PANTHER" id="PTHR36024:SF1">
    <property type="entry name" value="OS11G0246900 PROTEIN"/>
    <property type="match status" value="1"/>
</dbReference>
<accession>A0ABQ7DPL4</accession>
<proteinExistence type="predicted"/>
<dbReference type="PANTHER" id="PTHR36024">
    <property type="entry name" value="ANKYRIN REPEAT PROTEIN SKIP35"/>
    <property type="match status" value="1"/>
</dbReference>
<dbReference type="InterPro" id="IPR044956">
    <property type="entry name" value="SKIP35"/>
</dbReference>
<sequence length="513" mass="56412">MMEKKESVSDIVSDKKLNRQDRIELGRLFQGSVSSQDWELSERMIHLSDLQTLNDLLCISLDSIWLLTTEGELQGITGLIGKIISHGACDYTRATLRTSFLASCVSSCHSLTDTVTVMAQRSLVEFGLVPVKLHERLQECDGDKVLKAEAGDKVQKFTEWAFKCIGFHFHSARDKANQDSAAAAEIQLQLSAFKTFLDLAGNNLSGKDFTEAFDAACFPLTLFSTSFYPGWASGISASVVHGLLGMLVEGGADNVNQCFLEASRFGSTELVRILLQIAQRNSLDVDVDLALGFASHYSKIETMDCLVEEGNAVAFLSPLMRAAERGCVQVVEWFVKRGCRKMELCLALTAATSSSRVEIAAYLLPHVPRPVLAALNAEILKAAGERSGGSFKGVEFLLKSDFLEDPVATYSAADTIAKSEDESVPLELRSFLQEHWSEAAFKQGVKESRDNFMNFMRAGGRLLSQKLRGQLVEAVKQLQGFDVETEGVYKGHHQVMAVLEHHLPIFLVKGSSH</sequence>
<comment type="caution">
    <text evidence="1">The sequence shown here is derived from an EMBL/GenBank/DDBJ whole genome shotgun (WGS) entry which is preliminary data.</text>
</comment>
<keyword evidence="2" id="KW-1185">Reference proteome</keyword>
<dbReference type="EMBL" id="QGKV02000649">
    <property type="protein sequence ID" value="KAF3578981.1"/>
    <property type="molecule type" value="Genomic_DNA"/>
</dbReference>
<dbReference type="Proteomes" id="UP000266723">
    <property type="component" value="Unassembled WGS sequence"/>
</dbReference>
<dbReference type="Gene3D" id="1.25.40.20">
    <property type="entry name" value="Ankyrin repeat-containing domain"/>
    <property type="match status" value="1"/>
</dbReference>
<gene>
    <name evidence="1" type="ORF">DY000_02035960</name>
</gene>